<dbReference type="RefSeq" id="WP_330794036.1">
    <property type="nucleotide sequence ID" value="NZ_JAZEWV010000005.1"/>
</dbReference>
<evidence type="ECO:0000259" key="7">
    <source>
        <dbReference type="PROSITE" id="PS51173"/>
    </source>
</evidence>
<evidence type="ECO:0000256" key="6">
    <source>
        <dbReference type="SAM" id="SignalP"/>
    </source>
</evidence>
<evidence type="ECO:0000256" key="1">
    <source>
        <dbReference type="ARBA" id="ARBA00022729"/>
    </source>
</evidence>
<accession>A0ABU7P8H4</accession>
<dbReference type="Proteomes" id="UP001344658">
    <property type="component" value="Unassembled WGS sequence"/>
</dbReference>
<dbReference type="PANTHER" id="PTHR42976:SF1">
    <property type="entry name" value="GH18 DOMAIN-CONTAINING PROTEIN-RELATED"/>
    <property type="match status" value="1"/>
</dbReference>
<evidence type="ECO:0000256" key="2">
    <source>
        <dbReference type="ARBA" id="ARBA00022801"/>
    </source>
</evidence>
<dbReference type="InterPro" id="IPR052750">
    <property type="entry name" value="GH18_Chitinase"/>
</dbReference>
<evidence type="ECO:0000313" key="10">
    <source>
        <dbReference type="Proteomes" id="UP001344658"/>
    </source>
</evidence>
<dbReference type="CDD" id="cd06543">
    <property type="entry name" value="GH18_PF-ChiA-like"/>
    <property type="match status" value="1"/>
</dbReference>
<evidence type="ECO:0000259" key="8">
    <source>
        <dbReference type="PROSITE" id="PS51910"/>
    </source>
</evidence>
<dbReference type="PROSITE" id="PS51173">
    <property type="entry name" value="CBM2"/>
    <property type="match status" value="1"/>
</dbReference>
<dbReference type="SMART" id="SM00637">
    <property type="entry name" value="CBD_II"/>
    <property type="match status" value="1"/>
</dbReference>
<feature type="region of interest" description="Disordered" evidence="5">
    <location>
        <begin position="145"/>
        <end position="195"/>
    </location>
</feature>
<dbReference type="Gene3D" id="2.60.40.290">
    <property type="match status" value="1"/>
</dbReference>
<feature type="chain" id="PRO_5046197986" evidence="6">
    <location>
        <begin position="39"/>
        <end position="489"/>
    </location>
</feature>
<keyword evidence="2" id="KW-0378">Hydrolase</keyword>
<dbReference type="InterPro" id="IPR017853">
    <property type="entry name" value="GH"/>
</dbReference>
<feature type="compositionally biased region" description="Pro residues" evidence="5">
    <location>
        <begin position="160"/>
        <end position="177"/>
    </location>
</feature>
<dbReference type="InterPro" id="IPR008965">
    <property type="entry name" value="CBM2/CBM3_carb-bd_dom_sf"/>
</dbReference>
<protein>
    <submittedName>
        <fullName evidence="9">Cellulose binding domain-containing protein</fullName>
    </submittedName>
</protein>
<dbReference type="PROSITE" id="PS51910">
    <property type="entry name" value="GH18_2"/>
    <property type="match status" value="1"/>
</dbReference>
<dbReference type="EMBL" id="JAZEWV010000005">
    <property type="protein sequence ID" value="MEE4542117.1"/>
    <property type="molecule type" value="Genomic_DNA"/>
</dbReference>
<comment type="caution">
    <text evidence="9">The sequence shown here is derived from an EMBL/GenBank/DDBJ whole genome shotgun (WGS) entry which is preliminary data.</text>
</comment>
<keyword evidence="4" id="KW-0119">Carbohydrate metabolism</keyword>
<gene>
    <name evidence="9" type="ORF">V2S66_09085</name>
</gene>
<keyword evidence="4" id="KW-0624">Polysaccharide degradation</keyword>
<evidence type="ECO:0000313" key="9">
    <source>
        <dbReference type="EMBL" id="MEE4542117.1"/>
    </source>
</evidence>
<proteinExistence type="predicted"/>
<dbReference type="InterPro" id="IPR001919">
    <property type="entry name" value="CBD2"/>
</dbReference>
<sequence>MASTHRRRPSGTVKAIGALVAAAAVAGGAFVLAGSASAATVGAAYSKTSDWTTGYTGQYRITNSTGSTLNGWTLSFDLPAGTSISSLWNGDHTVSGQTVTVRPAGWNATIAPGASVEVGFVAKAGTKAADPVNCMIDNARCSVADGPAPTPTGHPTQATTPPPGTPPPSSPAQPPAQTPTATPTPTSTGSTATGGFAPYVDTSLYPAYDLTAAMKADGVKQFNLAFVVSGGGCVPKWGGVSDLGGDPVAAQIGAVRAAGGDVRVSFGGASGTELAAACSSASELAAAYGEVVDQYKLTKVDFDVEGGALPDTAANTRRAQAIAQLQKSHGGLEVSYTLPAMPTGLTQDGINLLGDARSNGVDVHAVDIMAMDYGASFGGDMGQYAIDGATATQAQVKSVLGLSDAAAWQKIAVTPMIGVNDVGSETFTVADATRLANFARTKGLAWLSMWSATRDKQCAGGAQGWADPSCSSVAQSAGAFSKAFAGYSG</sequence>
<keyword evidence="1 6" id="KW-0732">Signal</keyword>
<feature type="domain" description="GH18" evidence="8">
    <location>
        <begin position="194"/>
        <end position="480"/>
    </location>
</feature>
<organism evidence="9 10">
    <name type="scientific">Actinacidiphila polyblastidii</name>
    <dbReference type="NCBI Taxonomy" id="3110430"/>
    <lineage>
        <taxon>Bacteria</taxon>
        <taxon>Bacillati</taxon>
        <taxon>Actinomycetota</taxon>
        <taxon>Actinomycetes</taxon>
        <taxon>Kitasatosporales</taxon>
        <taxon>Streptomycetaceae</taxon>
        <taxon>Actinacidiphila</taxon>
    </lineage>
</organism>
<feature type="compositionally biased region" description="Low complexity" evidence="5">
    <location>
        <begin position="178"/>
        <end position="195"/>
    </location>
</feature>
<evidence type="ECO:0000256" key="3">
    <source>
        <dbReference type="ARBA" id="ARBA00023295"/>
    </source>
</evidence>
<feature type="signal peptide" evidence="6">
    <location>
        <begin position="1"/>
        <end position="38"/>
    </location>
</feature>
<dbReference type="PANTHER" id="PTHR42976">
    <property type="entry name" value="BIFUNCTIONAL CHITINASE/LYSOZYME-RELATED"/>
    <property type="match status" value="1"/>
</dbReference>
<dbReference type="InterPro" id="IPR018366">
    <property type="entry name" value="CBM2_CS"/>
</dbReference>
<name>A0ABU7P8H4_9ACTN</name>
<feature type="domain" description="CBM2" evidence="7">
    <location>
        <begin position="34"/>
        <end position="144"/>
    </location>
</feature>
<evidence type="ECO:0000256" key="5">
    <source>
        <dbReference type="SAM" id="MobiDB-lite"/>
    </source>
</evidence>
<keyword evidence="3" id="KW-0326">Glycosidase</keyword>
<dbReference type="InterPro" id="IPR012291">
    <property type="entry name" value="CBM2_carb-bd_dom_sf"/>
</dbReference>
<dbReference type="Pfam" id="PF00553">
    <property type="entry name" value="CBM_2"/>
    <property type="match status" value="1"/>
</dbReference>
<dbReference type="PROSITE" id="PS00561">
    <property type="entry name" value="CBM2_A"/>
    <property type="match status" value="1"/>
</dbReference>
<reference evidence="9 10" key="1">
    <citation type="submission" date="2023-12" db="EMBL/GenBank/DDBJ databases">
        <title>Streptomyces sp. V4-01.</title>
        <authorList>
            <person name="Somphong A."/>
            <person name="Phongsopitanun W."/>
        </authorList>
    </citation>
    <scope>NUCLEOTIDE SEQUENCE [LARGE SCALE GENOMIC DNA]</scope>
    <source>
        <strain evidence="9 10">V4-01</strain>
    </source>
</reference>
<dbReference type="SUPFAM" id="SSF51445">
    <property type="entry name" value="(Trans)glycosidases"/>
    <property type="match status" value="1"/>
</dbReference>
<dbReference type="InterPro" id="IPR001223">
    <property type="entry name" value="Glyco_hydro18_cat"/>
</dbReference>
<keyword evidence="10" id="KW-1185">Reference proteome</keyword>
<dbReference type="SUPFAM" id="SSF49384">
    <property type="entry name" value="Carbohydrate-binding domain"/>
    <property type="match status" value="1"/>
</dbReference>
<evidence type="ECO:0000256" key="4">
    <source>
        <dbReference type="ARBA" id="ARBA00023326"/>
    </source>
</evidence>
<dbReference type="Gene3D" id="3.20.20.80">
    <property type="entry name" value="Glycosidases"/>
    <property type="match status" value="1"/>
</dbReference>